<dbReference type="PANTHER" id="PTHR33064">
    <property type="entry name" value="POL PROTEIN"/>
    <property type="match status" value="1"/>
</dbReference>
<dbReference type="PANTHER" id="PTHR33064:SF37">
    <property type="entry name" value="RIBONUCLEASE H"/>
    <property type="match status" value="1"/>
</dbReference>
<dbReference type="RefSeq" id="WP_267992328.1">
    <property type="nucleotide sequence ID" value="NZ_JAPQFC010001125.1"/>
</dbReference>
<dbReference type="InterPro" id="IPR043128">
    <property type="entry name" value="Rev_trsase/Diguanyl_cyclase"/>
</dbReference>
<dbReference type="AlphaFoldDB" id="A0A9Q4DK96"/>
<name>A0A9Q4DK96_ACTPL</name>
<accession>A0A9Q4DK96</accession>
<reference evidence="1" key="2">
    <citation type="submission" date="2022-12" db="EMBL/GenBank/DDBJ databases">
        <authorList>
            <person name="Kardos G."/>
            <person name="Sarkozi R."/>
            <person name="Laczko L."/>
            <person name="Marton S."/>
            <person name="Makrai L."/>
            <person name="Banyai K."/>
            <person name="Fodor L."/>
        </authorList>
    </citation>
    <scope>NUCLEOTIDE SEQUENCE</scope>
    <source>
        <strain evidence="1">84/14</strain>
    </source>
</reference>
<feature type="non-terminal residue" evidence="1">
    <location>
        <position position="1"/>
    </location>
</feature>
<feature type="non-terminal residue" evidence="1">
    <location>
        <position position="107"/>
    </location>
</feature>
<reference evidence="1" key="1">
    <citation type="journal article" date="2021" name="Vet Sci">
        <title>O-Serogroups and Pathovirotypes of Escherichia coli Isolated from Post-Weaning Piglets Showing Diarrhoea and/or Oedema in South Korea.</title>
        <authorList>
            <person name="Byun J.W."/>
            <person name="Moon B.Y."/>
            <person name="Do K.H."/>
            <person name="Lee K."/>
            <person name="Lee H.Y."/>
            <person name="Kim W.I."/>
            <person name="So B."/>
            <person name="Lee W.K."/>
        </authorList>
    </citation>
    <scope>NUCLEOTIDE SEQUENCE</scope>
    <source>
        <strain evidence="1">84/14</strain>
    </source>
</reference>
<proteinExistence type="predicted"/>
<dbReference type="FunFam" id="3.30.70.270:FF:000026">
    <property type="entry name" value="Transposon Ty3-G Gag-Pol polyprotein"/>
    <property type="match status" value="1"/>
</dbReference>
<dbReference type="Gene3D" id="3.30.70.270">
    <property type="match status" value="1"/>
</dbReference>
<dbReference type="Proteomes" id="UP001077788">
    <property type="component" value="Unassembled WGS sequence"/>
</dbReference>
<dbReference type="SUPFAM" id="SSF56672">
    <property type="entry name" value="DNA/RNA polymerases"/>
    <property type="match status" value="1"/>
</dbReference>
<gene>
    <name evidence="1" type="ORF">OYG11_12535</name>
</gene>
<organism evidence="1 2">
    <name type="scientific">Actinobacillus pleuropneumoniae</name>
    <name type="common">Haemophilus pleuropneumoniae</name>
    <dbReference type="NCBI Taxonomy" id="715"/>
    <lineage>
        <taxon>Bacteria</taxon>
        <taxon>Pseudomonadati</taxon>
        <taxon>Pseudomonadota</taxon>
        <taxon>Gammaproteobacteria</taxon>
        <taxon>Pasteurellales</taxon>
        <taxon>Pasteurellaceae</taxon>
        <taxon>Actinobacillus</taxon>
    </lineage>
</organism>
<comment type="caution">
    <text evidence="1">The sequence shown here is derived from an EMBL/GenBank/DDBJ whole genome shotgun (WGS) entry which is preliminary data.</text>
</comment>
<dbReference type="InterPro" id="IPR051320">
    <property type="entry name" value="Viral_Replic_Matur_Polypro"/>
</dbReference>
<dbReference type="InterPro" id="IPR043502">
    <property type="entry name" value="DNA/RNA_pol_sf"/>
</dbReference>
<evidence type="ECO:0000313" key="2">
    <source>
        <dbReference type="Proteomes" id="UP001077788"/>
    </source>
</evidence>
<sequence>EEGKLLSHIISKDGIRIDPERIQAILQVPYPRNIKELQAFLGKINFLRRFIPNLAELIRLLNNMLKKDSKVKWSLEAKQAFEGIKTALTQAPVLTIPNFDKDFIIFS</sequence>
<dbReference type="EMBL" id="JAPQFC010001125">
    <property type="protein sequence ID" value="MCY6525022.1"/>
    <property type="molecule type" value="Genomic_DNA"/>
</dbReference>
<evidence type="ECO:0000313" key="1">
    <source>
        <dbReference type="EMBL" id="MCY6525022.1"/>
    </source>
</evidence>
<protein>
    <submittedName>
        <fullName evidence="1">Uncharacterized protein</fullName>
    </submittedName>
</protein>